<keyword evidence="5" id="KW-1185">Reference proteome</keyword>
<evidence type="ECO:0000313" key="4">
    <source>
        <dbReference type="EMBL" id="RIB23342.1"/>
    </source>
</evidence>
<dbReference type="InterPro" id="IPR013784">
    <property type="entry name" value="Carb-bd-like_fold"/>
</dbReference>
<feature type="compositionally biased region" description="Low complexity" evidence="2">
    <location>
        <begin position="4531"/>
        <end position="4562"/>
    </location>
</feature>
<dbReference type="Proteomes" id="UP000266673">
    <property type="component" value="Unassembled WGS sequence"/>
</dbReference>
<dbReference type="GO" id="GO:0004842">
    <property type="term" value="F:ubiquitin-protein transferase activity"/>
    <property type="evidence" value="ECO:0007669"/>
    <property type="project" value="InterPro"/>
</dbReference>
<dbReference type="GO" id="GO:0016887">
    <property type="term" value="F:ATP hydrolysis activity"/>
    <property type="evidence" value="ECO:0007669"/>
    <property type="project" value="InterPro"/>
</dbReference>
<feature type="domain" description="AAA+ ATPase" evidence="3">
    <location>
        <begin position="1926"/>
        <end position="2050"/>
    </location>
</feature>
<keyword evidence="1" id="KW-0175">Coiled coil</keyword>
<dbReference type="InterPro" id="IPR013783">
    <property type="entry name" value="Ig-like_fold"/>
</dbReference>
<dbReference type="SUPFAM" id="SSF49452">
    <property type="entry name" value="Starch-binding domain-like"/>
    <property type="match status" value="1"/>
</dbReference>
<dbReference type="InterPro" id="IPR031248">
    <property type="entry name" value="RNF213"/>
</dbReference>
<dbReference type="PANTHER" id="PTHR22605">
    <property type="entry name" value="RZ-TYPE DOMAIN-CONTAINING PROTEIN"/>
    <property type="match status" value="1"/>
</dbReference>
<dbReference type="Gene3D" id="3.40.50.300">
    <property type="entry name" value="P-loop containing nucleotide triphosphate hydrolases"/>
    <property type="match status" value="1"/>
</dbReference>
<gene>
    <name evidence="4" type="ORF">C2G38_2242755</name>
</gene>
<feature type="coiled-coil region" evidence="1">
    <location>
        <begin position="2184"/>
        <end position="2214"/>
    </location>
</feature>
<proteinExistence type="predicted"/>
<evidence type="ECO:0000256" key="1">
    <source>
        <dbReference type="SAM" id="Coils"/>
    </source>
</evidence>
<dbReference type="SUPFAM" id="SSF52540">
    <property type="entry name" value="P-loop containing nucleoside triphosphate hydrolases"/>
    <property type="match status" value="2"/>
</dbReference>
<organism evidence="4 5">
    <name type="scientific">Gigaspora rosea</name>
    <dbReference type="NCBI Taxonomy" id="44941"/>
    <lineage>
        <taxon>Eukaryota</taxon>
        <taxon>Fungi</taxon>
        <taxon>Fungi incertae sedis</taxon>
        <taxon>Mucoromycota</taxon>
        <taxon>Glomeromycotina</taxon>
        <taxon>Glomeromycetes</taxon>
        <taxon>Diversisporales</taxon>
        <taxon>Gigasporaceae</taxon>
        <taxon>Gigaspora</taxon>
    </lineage>
</organism>
<comment type="caution">
    <text evidence="4">The sequence shown here is derived from an EMBL/GenBank/DDBJ whole genome shotgun (WGS) entry which is preliminary data.</text>
</comment>
<dbReference type="OrthoDB" id="2427611at2759"/>
<evidence type="ECO:0000256" key="2">
    <source>
        <dbReference type="SAM" id="MobiDB-lite"/>
    </source>
</evidence>
<feature type="region of interest" description="Disordered" evidence="2">
    <location>
        <begin position="4525"/>
        <end position="4575"/>
    </location>
</feature>
<dbReference type="Gene3D" id="2.60.40.10">
    <property type="entry name" value="Immunoglobulins"/>
    <property type="match status" value="1"/>
</dbReference>
<evidence type="ECO:0000259" key="3">
    <source>
        <dbReference type="SMART" id="SM00382"/>
    </source>
</evidence>
<protein>
    <recommendedName>
        <fullName evidence="3">AAA+ ATPase domain-containing protein</fullName>
    </recommendedName>
</protein>
<accession>A0A397VN10</accession>
<name>A0A397VN10_9GLOM</name>
<dbReference type="InterPro" id="IPR003593">
    <property type="entry name" value="AAA+_ATPase"/>
</dbReference>
<evidence type="ECO:0000313" key="5">
    <source>
        <dbReference type="Proteomes" id="UP000266673"/>
    </source>
</evidence>
<feature type="domain" description="AAA+ ATPase" evidence="3">
    <location>
        <begin position="2245"/>
        <end position="2387"/>
    </location>
</feature>
<sequence length="4575" mass="530976">MSFFKNFIPTIPKKPLINFGWSNSASKNKNVTTIFEDKNKYDQCDKELKENTNLSQNEDNSDNEIDEFHDAHDNIDIIEVTFHVHMPQNFDESMQPLVIGNVDELGNWKKPKTKLHQIDINSTYWVSDPIKIYQRDYDDVQYKYAFYRPKDPQQQEFFSSVYNAYDTLFGDKTIVMEGDSQKDNRVLSSSDNQYDIWKTNHLANLYSPSLNNDFRFINVIYESVTFENFEYKVMEFQSILKYQQTIHAIEMDSIYAHLSNSPDECQKILICVMLAYHINSIQQKAKNLIKLPENFPSTDLLKALNEVQFEDLLPPNAKKLFTNVTSALVRHNSSKRDLFDWMKMFAVAHIFDQDYMFISHIKRHEYKDKEEINHFYNLLKTNVKPHIDQINKIDRPSIYKKVIKAIITISFFEIESCDFLVNEIIGQENMDQEIREFLGDTICKNLNSNNPCILEYYYKSLTEDLRVVCASAFQKEFKKFMYNSGSTWNVKDSESMFQLFSQLYTSELDIVETLDLLSKSTNLCLLQSFPKWLKSALESKDNIQLLNNIISSNNISSICDRWYSSIIDAIIQEGQNNIIIVMYKQLSAISFILEKKFDLYKRLLGIIEKRISNIPIDWFLQSTSFIGNLEPYIIKDFTKVFTEKLNPLIDATDDKLITIIAQICDSSAPSLNIPNQLCEVIICFILDTTYNKAKISGDFSLSNEEQQSLLFESSKFWIFLLNANGKVDKLHSHPHMKYVRSQISQLVYSIMDNSIQFGLLENLLESENYELTSYFNAGQIGDDNEENLITEDTLKFLRDKLNEHSDVIKQLDFFYNKYCDKTEDDQIFLDDLYQKVNALNFIPFYEILSQDYWSPHKMMIIEVSQYVFHYAESQIFTNIVEKNDAKDDEIQLSVSNVAENFTNNIIKQYQDTCLSYKNWKNIKCSEAQELWKGIDKEQVKSELEIIASEPSWKVQNDLIVSIEYLAIIPVKIIQLDHLSKVLNDQFKVNNAEDSWVTKMKKILNNDEMKLSELSRFFQKLNNHLNELNESSWLVVKELSLANEFIEFLLKNLIGSNLKNFINAVDDQSDTKPLKEATVAALIEVNKALKPLNETAAKLSITEFLKRLREVSQKNPSLAEKIRLCGSNNLALQNMHRNITNKGEVTKERIKNAATIGIYKFEHNEGLNTCELTMRYGTTQSQNENSSRIEKSYKMADLHDLYSRALLIGKSRTSTSQLFDDSTNDIRLHVNQFVSQMDLAQQIATIASRLIQSGHFLYQKICIEKHGSELQQTLNKLSHDLEIWKDVVDRAQNEHYYLTFYSARHILTFYDYFKGISNMQNHENNENNEFQASNREICQNLVRFINDAAHLPEQTDVWSTVTNENDFLPVLRKIGVTLYNIFNGIEQQVKPIPNDLKLVVADMVCNGKLFVADCHSYSLVPNVILSLFGHHESFPEAWQILICRSTTTEEEISLFIKRTFIAAKNGYKDYLFCIANVELLDFELQYHLVQSIRNFQDKEKDYLLALICTREKSINHHILEQFTENVHPTNGLGEESMKLLYSEICSNSICVTSNMSGQGKTEWIKESSFKKGKVLRTLLISDKVNFETLVRKLANYKLDTFESLHIDISLINHPHDVNFFLFQLLTFGIIFNEMDIVNLPDTLFFIEIASTVGQYLLESLSLTKYIRRQHIEWDLKNLVVPHHINSPIQIVSYYMDADSRDALDNINIRFTGTEAIKDPLPTGRCQELLRKYFFSDQSDNVYSYRFLEIFVNVLADQLVRLSASSFFQVEQLKLMTKETKIRSSLFEILVSCSKEFATRAINTKDMQKVQKDNAQKENNQEADRARLGNIVQWNDSNHLIVVFLSQMPNSICALYRDKTKVPRNVENLLKSQKAELQDYHKIESTILLEILERLARRKMNKLDDLPEYALSIENLLKMAMILLRTRANIPVVCCGEAGCGKTSLISYLSKIMEVKFKSLDFHAGIQECDISGAIEKAEKLANEDETWLFLDEINTCNHIGILGSLISHRIFNGKPIHPNIRIFAACNPYRLRTKTQSDVGLSAKMYEEKNKLVYQVHPLPDQILDYVWDYGYLKAEDEKKYIDIMVKTKLGHSLFAELLYSSQAFIRNVEEPFSVSLRDVKRAIKLFKSFKKYNPSTEHITDPLEIRPMILALSLCYLFRLHNQSQRKLYREEIIAIIEKDPKYNNEASKRQKQKQKQNQKIKDLFERIISKEQEMYTKKMQFPEGTALNEALLENILVMIVCVLTRIPVFIIGAPGSSKSLAVRIISMNLQGADSSDPYFRTLPQIYMIPFQGSASSTSEGIEKVFDTAKNYQKISAKENRVKAVVLLDEVGLAETSPHNPLKVLHAKLEPPLGSKSSQPEVPVIGISNWRLDNSKSSRALLVQRPLFSEDDLVDTAKCLLGDSKIFNKAIPNFNNFLDKLAKAYLHYVEKQKYSNFHGLRDYYSLVKSIKSMNKEKLKENFYRNIQVALARNFGGTDNMDELFTIYFKAVLKPPNNLAYKYVPIPVQELIDINFKEKGARNLMLIGNSNSIVSLQIYRLRRRDIEPVVIIGSQFPDDKDGDDYSYAILNRIMICVETGSPLILTDLEIIYGSLYDLFNQNFLSEGNSSEDKKNFTRISLGPYSNPMLYVHPNFRCILVLDEEKLPYTDPPLLNRFEKQKLTLEETLSEREEMLFMSLKSWANQISTIFETNDNDTKYHFSEKDMFIGFSSEETLQSLVVDQCERNKDYNDDSIIDSCKKALISIATLDGIIRADRSFLKSSDAQEVQKWQSFYLQNRQHDSIQHFYLSLKDSLEDDLVIINTFSNINTDVKLCLEEINMNCQIDKLSTFKSEAELQNQIKRFYESDQDLYVLHCDSLTTNTGCIRLAKFIIEQHRNKFLDRTYQQNIQKCACIILHFNRQSGEENTNIFNYMCGWTQITIESLTAPEKSLSFLLNSTIGEILNGKISFEQILNQELRWCLLCMKHPSSKKSVEHIRQLIDEIPKCKKLVNCLKVRTEEWLQVNSSNKWQLNIALDKKFLSLYPSFYVALETYIRLLVRKPIAKLLYILDKYYAITPLFSWDDEDDLFKFWNQIFANNKIVNIDEVLTDPQPNLYDIPGNYLNLQFPFSYYFMEQIDQYKRLYQEGLDNLYEQPENLDNDDNLHPEVTKKFIENFSTNIQDTITTLTSEILQLARRLYFEDFIKICSANAGYLSEFDVQLLEFIFRRLCDNEILNDPVRLHIFWWDNSDAIVAELELARMCPSITELESNLPEDGDFGGYVINEIVNMMLGKIIVLKDDIIDELFIANYLSLWQRQVINVLSLCANIENSLESKILQFLRICNDLVSNQSINISDIIDTISLQLEPDPINILSQEFVGSALKLFDISATERNNTSQCSFFRRCFDIIPIDSTVRIHLYEVLFGQEPRTFIGSVLSRVLLLEEDLQEGIFINLIKNPTAVFGRSPRLKAINTALENSGIDSPIMALCCDVIQNDFFTELTFQDLKNNFKEAFNVLCSTNFEPLQLVLAVALLKEFVNNFWISLETTKTIDTEPITNDADIEEVIDKIDHAMKRQSSLIHSFRLYFLRSLYENGLSLHGIKCFCSIQSRIFQWLDDFNWAESNNKIGFIAYRCYDQYIEVEEAFNPLYSRGHQEQFENFLNQVSNNLSTSIKMSIMGNLITHLYDIRAIRGLRTNEEIAIQCLKDKLPNMHFDKFYIDKLLSFLENNDPLYSISPETSLTDLLFRSVIVHIIALHSCIPPSNSPLAAYLQTLKDCKNTYILASCVDIESKDILGHFMSYECQCGYKYISGTVQKSNCPQCGSITEGVQCIVNLGKRCKAAQGLNGSNENITQLGYVYESIESRKNNNFCLRNLTPVSYRILHLFVHVLIAAALSTDQWDFFTNPDQNNENQNDVIEDPLDYCQQHIENDWQILTLLFDCDDETLSFILHSILHSMSNNQIEATSRLDTVEKRQAWENEFTQLYINPKVSNALRTAADFKKLVKDDQHTLENEVNETLDVDENYQTNFYPRIWRRIGKPSLENLQAYCMGYPDFSTKFPFLSLFFEYQEQLILVKNLIPIVKFTRMLSSRLCYRLKRDAALSLTFDRFLTNNEIQSRKSLEKAFQNFADAWNSVRENVQSECYEFVSSMPEMTKDLPVVFALFEERNESLHLCRMIELLANLQNEFLQQVLAIGHGCSSLKFLGGQLIDDSDNTHPHQNYVESLFLSEAHAKNIISYTWNPKLLSFNQYGLEFGHGQEIQYELHKIEAELAYKLLYNKVYLKKYNDLLWLDVFQYHMELLSSSKTILREIRALIPQEQISTDKLEFFTTNTSTSTTMRNSYHSLNTADMSLLFDNPTKLLSELEILLCFLKRTSGGDPEMEITKYYEWMKFSAITENLQFHQVVSGLKLKHVVALYELVEEKIADVEIKHLSHKYRTNLSQQMKNEINEFVDFDKSHVVGRSSIKMSKIPYRIFELVLKRFMFRYLSSELYDPDEKLAKYLSENCNEKHISDCWPFWVSNNVILDKFPKSLLVENIYNAYQYTIQNATKSNSHKTNNSFQNNNRQNKNQRNKTSNTTNTGTSSRNNRNRKQNEVDTVI</sequence>
<dbReference type="PANTHER" id="PTHR22605:SF1">
    <property type="entry name" value="RZ-TYPE DOMAIN-CONTAINING PROTEIN"/>
    <property type="match status" value="1"/>
</dbReference>
<dbReference type="GO" id="GO:0030246">
    <property type="term" value="F:carbohydrate binding"/>
    <property type="evidence" value="ECO:0007669"/>
    <property type="project" value="InterPro"/>
</dbReference>
<dbReference type="SMART" id="SM00382">
    <property type="entry name" value="AAA"/>
    <property type="match status" value="2"/>
</dbReference>
<dbReference type="EMBL" id="QKWP01000266">
    <property type="protein sequence ID" value="RIB23342.1"/>
    <property type="molecule type" value="Genomic_DNA"/>
</dbReference>
<reference evidence="4 5" key="1">
    <citation type="submission" date="2018-06" db="EMBL/GenBank/DDBJ databases">
        <title>Comparative genomics reveals the genomic features of Rhizophagus irregularis, R. cerebriforme, R. diaphanum and Gigaspora rosea, and their symbiotic lifestyle signature.</title>
        <authorList>
            <person name="Morin E."/>
            <person name="San Clemente H."/>
            <person name="Chen E.C.H."/>
            <person name="De La Providencia I."/>
            <person name="Hainaut M."/>
            <person name="Kuo A."/>
            <person name="Kohler A."/>
            <person name="Murat C."/>
            <person name="Tang N."/>
            <person name="Roy S."/>
            <person name="Loubradou J."/>
            <person name="Henrissat B."/>
            <person name="Grigoriev I.V."/>
            <person name="Corradi N."/>
            <person name="Roux C."/>
            <person name="Martin F.M."/>
        </authorList>
    </citation>
    <scope>NUCLEOTIDE SEQUENCE [LARGE SCALE GENOMIC DNA]</scope>
    <source>
        <strain evidence="4 5">DAOM 194757</strain>
    </source>
</reference>
<dbReference type="STRING" id="44941.A0A397VN10"/>
<dbReference type="InterPro" id="IPR027417">
    <property type="entry name" value="P-loop_NTPase"/>
</dbReference>